<evidence type="ECO:0000256" key="3">
    <source>
        <dbReference type="ARBA" id="ARBA00022692"/>
    </source>
</evidence>
<feature type="transmembrane region" description="Helical" evidence="6">
    <location>
        <begin position="452"/>
        <end position="473"/>
    </location>
</feature>
<evidence type="ECO:0000256" key="6">
    <source>
        <dbReference type="SAM" id="Phobius"/>
    </source>
</evidence>
<evidence type="ECO:0000256" key="4">
    <source>
        <dbReference type="ARBA" id="ARBA00022989"/>
    </source>
</evidence>
<dbReference type="InterPro" id="IPR004752">
    <property type="entry name" value="AmpG_permease/AT-1"/>
</dbReference>
<dbReference type="Gene3D" id="1.20.1250.20">
    <property type="entry name" value="MFS general substrate transporter like domains"/>
    <property type="match status" value="1"/>
</dbReference>
<feature type="transmembrane region" description="Helical" evidence="6">
    <location>
        <begin position="479"/>
        <end position="501"/>
    </location>
</feature>
<sequence length="512" mass="54377">MTEAPSPTVPAVRPGFGRLALYLLLGFAAGLPFYMFNAVLLLRLAKHGVDIVTVGFFAWVALLPTFKFAWAPLLDKYDVPGFGRFWGKRRGWIMLSQLGIFLSTVAMAFTSSDANLQVTALFAVLLAFWTTTLEVAADAWRIELAPTAEQQGPMVAANLWGYRSAMVAAGSGAIYIAAKSDWTTAYLVIAAAAFLPFPILACMRPDAERGGGRGTALVTGILASAVVLGGSLVIAAAVGWTLLTAMGSVGLDNPDIVKYWVFAVALLPFVALGVAVPWIKGLPGNHRLLTSSPLAPYLNVAWRFGLVVIPILLFVSVYRMGDVMALTLSHPLFNALGYSLEAIAVADGAVALLSSMFGVALGGWLAAKAPMGWALVIGAIMSALSNWIFAWLAYQTPGGPVWFSLLGVQVTAGDFDLYLAMALDQFGHGFEGAVFVVYLSMLVNPRFPGTQYALLSGLAFLIPRLLAGLSGVFQKAIGYDGFFIMAGTMSVAALIFVPFIVRAKARPDEAAA</sequence>
<organism evidence="7 8">
    <name type="scientific">Sphingomonas kyeonggiensis</name>
    <dbReference type="NCBI Taxonomy" id="1268553"/>
    <lineage>
        <taxon>Bacteria</taxon>
        <taxon>Pseudomonadati</taxon>
        <taxon>Pseudomonadota</taxon>
        <taxon>Alphaproteobacteria</taxon>
        <taxon>Sphingomonadales</taxon>
        <taxon>Sphingomonadaceae</taxon>
        <taxon>Sphingomonas</taxon>
    </lineage>
</organism>
<dbReference type="GO" id="GO:0016020">
    <property type="term" value="C:membrane"/>
    <property type="evidence" value="ECO:0007669"/>
    <property type="project" value="UniProtKB-SubCell"/>
</dbReference>
<dbReference type="PANTHER" id="PTHR12778">
    <property type="entry name" value="SOLUTE CARRIER FAMILY 33 ACETYL-COA TRANSPORTER -RELATED"/>
    <property type="match status" value="1"/>
</dbReference>
<dbReference type="EMBL" id="JACIEH010000002">
    <property type="protein sequence ID" value="MBB4098811.1"/>
    <property type="molecule type" value="Genomic_DNA"/>
</dbReference>
<comment type="subcellular location">
    <subcellularLocation>
        <location evidence="1">Membrane</location>
        <topology evidence="1">Multi-pass membrane protein</topology>
    </subcellularLocation>
</comment>
<feature type="transmembrane region" description="Helical" evidence="6">
    <location>
        <begin position="160"/>
        <end position="178"/>
    </location>
</feature>
<dbReference type="InterPro" id="IPR036259">
    <property type="entry name" value="MFS_trans_sf"/>
</dbReference>
<evidence type="ECO:0000313" key="7">
    <source>
        <dbReference type="EMBL" id="MBB4098811.1"/>
    </source>
</evidence>
<proteinExistence type="predicted"/>
<feature type="transmembrane region" description="Helical" evidence="6">
    <location>
        <begin position="259"/>
        <end position="279"/>
    </location>
</feature>
<evidence type="ECO:0000313" key="8">
    <source>
        <dbReference type="Proteomes" id="UP000557392"/>
    </source>
</evidence>
<comment type="caution">
    <text evidence="7">The sequence shown here is derived from an EMBL/GenBank/DDBJ whole genome shotgun (WGS) entry which is preliminary data.</text>
</comment>
<feature type="transmembrane region" description="Helical" evidence="6">
    <location>
        <begin position="184"/>
        <end position="203"/>
    </location>
</feature>
<keyword evidence="3 6" id="KW-0812">Transmembrane</keyword>
<gene>
    <name evidence="7" type="ORF">GGR46_002375</name>
</gene>
<feature type="transmembrane region" description="Helical" evidence="6">
    <location>
        <begin position="91"/>
        <end position="110"/>
    </location>
</feature>
<dbReference type="PANTHER" id="PTHR12778:SF10">
    <property type="entry name" value="MAJOR FACILITATOR SUPERFAMILY DOMAIN-CONTAINING PROTEIN 3"/>
    <property type="match status" value="1"/>
</dbReference>
<evidence type="ECO:0000256" key="2">
    <source>
        <dbReference type="ARBA" id="ARBA00022448"/>
    </source>
</evidence>
<feature type="transmembrane region" description="Helical" evidence="6">
    <location>
        <begin position="300"/>
        <end position="318"/>
    </location>
</feature>
<evidence type="ECO:0000256" key="1">
    <source>
        <dbReference type="ARBA" id="ARBA00004141"/>
    </source>
</evidence>
<evidence type="ECO:0000256" key="5">
    <source>
        <dbReference type="ARBA" id="ARBA00023136"/>
    </source>
</evidence>
<keyword evidence="2" id="KW-0813">Transport</keyword>
<feature type="transmembrane region" description="Helical" evidence="6">
    <location>
        <begin position="417"/>
        <end position="440"/>
    </location>
</feature>
<feature type="transmembrane region" description="Helical" evidence="6">
    <location>
        <begin position="51"/>
        <end position="70"/>
    </location>
</feature>
<protein>
    <submittedName>
        <fullName evidence="7">PAT family beta-lactamase induction signal transducer AmpG</fullName>
    </submittedName>
</protein>
<accession>A0A7W6NXL7</accession>
<reference evidence="7 8" key="1">
    <citation type="submission" date="2020-08" db="EMBL/GenBank/DDBJ databases">
        <title>Genomic Encyclopedia of Type Strains, Phase IV (KMG-IV): sequencing the most valuable type-strain genomes for metagenomic binning, comparative biology and taxonomic classification.</title>
        <authorList>
            <person name="Goeker M."/>
        </authorList>
    </citation>
    <scope>NUCLEOTIDE SEQUENCE [LARGE SCALE GENOMIC DNA]</scope>
    <source>
        <strain evidence="7 8">DSM 101806</strain>
    </source>
</reference>
<keyword evidence="8" id="KW-1185">Reference proteome</keyword>
<dbReference type="RefSeq" id="WP_343058123.1">
    <property type="nucleotide sequence ID" value="NZ_JACIEH010000002.1"/>
</dbReference>
<dbReference type="Proteomes" id="UP000557392">
    <property type="component" value="Unassembled WGS sequence"/>
</dbReference>
<dbReference type="SUPFAM" id="SSF103473">
    <property type="entry name" value="MFS general substrate transporter"/>
    <property type="match status" value="2"/>
</dbReference>
<keyword evidence="4 6" id="KW-1133">Transmembrane helix</keyword>
<feature type="transmembrane region" description="Helical" evidence="6">
    <location>
        <begin position="215"/>
        <end position="239"/>
    </location>
</feature>
<feature type="transmembrane region" description="Helical" evidence="6">
    <location>
        <begin position="338"/>
        <end position="361"/>
    </location>
</feature>
<keyword evidence="5 6" id="KW-0472">Membrane</keyword>
<feature type="transmembrane region" description="Helical" evidence="6">
    <location>
        <begin position="21"/>
        <end position="45"/>
    </location>
</feature>
<dbReference type="AlphaFoldDB" id="A0A7W6NXL7"/>
<name>A0A7W6NXL7_9SPHN</name>
<feature type="transmembrane region" description="Helical" evidence="6">
    <location>
        <begin position="373"/>
        <end position="394"/>
    </location>
</feature>